<dbReference type="RefSeq" id="XP_003575486.1">
    <property type="nucleotide sequence ID" value="XM_003575438.4"/>
</dbReference>
<organism evidence="5">
    <name type="scientific">Brachypodium distachyon</name>
    <name type="common">Purple false brome</name>
    <name type="synonym">Trachynia distachya</name>
    <dbReference type="NCBI Taxonomy" id="15368"/>
    <lineage>
        <taxon>Eukaryota</taxon>
        <taxon>Viridiplantae</taxon>
        <taxon>Streptophyta</taxon>
        <taxon>Embryophyta</taxon>
        <taxon>Tracheophyta</taxon>
        <taxon>Spermatophyta</taxon>
        <taxon>Magnoliopsida</taxon>
        <taxon>Liliopsida</taxon>
        <taxon>Poales</taxon>
        <taxon>Poaceae</taxon>
        <taxon>BOP clade</taxon>
        <taxon>Pooideae</taxon>
        <taxon>Stipodae</taxon>
        <taxon>Brachypodieae</taxon>
        <taxon>Brachypodium</taxon>
    </lineage>
</organism>
<dbReference type="CDD" id="cd07816">
    <property type="entry name" value="Bet_v1-like"/>
    <property type="match status" value="1"/>
</dbReference>
<reference evidence="4" key="2">
    <citation type="submission" date="2017-06" db="EMBL/GenBank/DDBJ databases">
        <title>WGS assembly of Brachypodium distachyon.</title>
        <authorList>
            <consortium name="The International Brachypodium Initiative"/>
            <person name="Lucas S."/>
            <person name="Harmon-Smith M."/>
            <person name="Lail K."/>
            <person name="Tice H."/>
            <person name="Grimwood J."/>
            <person name="Bruce D."/>
            <person name="Barry K."/>
            <person name="Shu S."/>
            <person name="Lindquist E."/>
            <person name="Wang M."/>
            <person name="Pitluck S."/>
            <person name="Vogel J.P."/>
            <person name="Garvin D.F."/>
            <person name="Mockler T.C."/>
            <person name="Schmutz J."/>
            <person name="Rokhsar D."/>
            <person name="Bevan M.W."/>
        </authorList>
    </citation>
    <scope>NUCLEOTIDE SEQUENCE</scope>
    <source>
        <strain evidence="4">Bd21</strain>
    </source>
</reference>
<comment type="subcellular location">
    <subcellularLocation>
        <location evidence="1">Nucleus</location>
    </subcellularLocation>
</comment>
<sequence length="169" mass="17105">MVSGCVMTEDCPLSVSAERVWKVAFSGAGADGHSALRKACAGFIDAVDVNGDGGPGSVTTMTLSPAVAAGFGGAATMKSRVVSRDAAAMAIRTEVLEGGRVSGLLKSQVAEVRLVEDAADAGCVAKLTVEYERIDGGGALSAEDQASLASGYLGLLKKVEAYLVAHPEE</sequence>
<dbReference type="GO" id="GO:0005634">
    <property type="term" value="C:nucleus"/>
    <property type="evidence" value="ECO:0000318"/>
    <property type="project" value="GO_Central"/>
</dbReference>
<dbReference type="EnsemblPlants" id="KQJ86379">
    <property type="protein sequence ID" value="KQJ86379"/>
    <property type="gene ID" value="BRADI_4g05040v3"/>
</dbReference>
<dbReference type="GO" id="GO:0038023">
    <property type="term" value="F:signaling receptor activity"/>
    <property type="evidence" value="ECO:0000318"/>
    <property type="project" value="GO_Central"/>
</dbReference>
<dbReference type="Gene3D" id="3.30.530.20">
    <property type="match status" value="1"/>
</dbReference>
<keyword evidence="6" id="KW-1185">Reference proteome</keyword>
<dbReference type="GO" id="GO:0010427">
    <property type="term" value="F:abscisic acid binding"/>
    <property type="evidence" value="ECO:0000318"/>
    <property type="project" value="GO_Central"/>
</dbReference>
<reference evidence="4 5" key="1">
    <citation type="journal article" date="2010" name="Nature">
        <title>Genome sequencing and analysis of the model grass Brachypodium distachyon.</title>
        <authorList>
            <consortium name="International Brachypodium Initiative"/>
        </authorList>
    </citation>
    <scope>NUCLEOTIDE SEQUENCE [LARGE SCALE GENOMIC DNA]</scope>
    <source>
        <strain evidence="4">Bd21</strain>
        <strain evidence="5">cv. Bd21</strain>
    </source>
</reference>
<gene>
    <name evidence="5" type="primary">LOC100846943</name>
    <name evidence="4" type="ORF">BRADI_4g05040v3</name>
</gene>
<dbReference type="InterPro" id="IPR050279">
    <property type="entry name" value="Plant_def-hormone_signal"/>
</dbReference>
<accession>I1IHM4</accession>
<evidence type="ECO:0000313" key="5">
    <source>
        <dbReference type="EnsemblPlants" id="KQJ86379"/>
    </source>
</evidence>
<dbReference type="Gramene" id="KQJ86379">
    <property type="protein sequence ID" value="KQJ86379"/>
    <property type="gene ID" value="BRADI_4g05040v3"/>
</dbReference>
<comment type="similarity">
    <text evidence="2">Belongs to the BetVI family.</text>
</comment>
<dbReference type="FunFam" id="3.30.530.20:FF:000030">
    <property type="entry name" value="Pathogenesis-related protein 10"/>
    <property type="match status" value="1"/>
</dbReference>
<protein>
    <recommendedName>
        <fullName evidence="3">Bet v I/Major latex protein domain-containing protein</fullName>
    </recommendedName>
</protein>
<dbReference type="AlphaFoldDB" id="I1IHM4"/>
<reference evidence="5" key="3">
    <citation type="submission" date="2018-08" db="UniProtKB">
        <authorList>
            <consortium name="EnsemblPlants"/>
        </authorList>
    </citation>
    <scope>IDENTIFICATION</scope>
    <source>
        <strain evidence="5">cv. Bd21</strain>
    </source>
</reference>
<dbReference type="Proteomes" id="UP000008810">
    <property type="component" value="Chromosome 4"/>
</dbReference>
<evidence type="ECO:0000259" key="3">
    <source>
        <dbReference type="Pfam" id="PF00407"/>
    </source>
</evidence>
<dbReference type="GO" id="GO:0006952">
    <property type="term" value="P:defense response"/>
    <property type="evidence" value="ECO:0007669"/>
    <property type="project" value="InterPro"/>
</dbReference>
<dbReference type="PANTHER" id="PTHR31213">
    <property type="entry name" value="OS08G0374000 PROTEIN-RELATED"/>
    <property type="match status" value="1"/>
</dbReference>
<dbReference type="GO" id="GO:0009738">
    <property type="term" value="P:abscisic acid-activated signaling pathway"/>
    <property type="evidence" value="ECO:0000318"/>
    <property type="project" value="GO_Central"/>
</dbReference>
<dbReference type="OMA" id="CKVTVEY"/>
<dbReference type="KEGG" id="bdi:100846943"/>
<dbReference type="GO" id="GO:0005737">
    <property type="term" value="C:cytoplasm"/>
    <property type="evidence" value="ECO:0000318"/>
    <property type="project" value="GO_Central"/>
</dbReference>
<dbReference type="EMBL" id="CM000883">
    <property type="protein sequence ID" value="KQJ86379.1"/>
    <property type="molecule type" value="Genomic_DNA"/>
</dbReference>
<dbReference type="Pfam" id="PF00407">
    <property type="entry name" value="Bet_v_1"/>
    <property type="match status" value="1"/>
</dbReference>
<evidence type="ECO:0000313" key="6">
    <source>
        <dbReference type="Proteomes" id="UP000008810"/>
    </source>
</evidence>
<dbReference type="GO" id="GO:0004864">
    <property type="term" value="F:protein phosphatase inhibitor activity"/>
    <property type="evidence" value="ECO:0000318"/>
    <property type="project" value="GO_Central"/>
</dbReference>
<evidence type="ECO:0000256" key="1">
    <source>
        <dbReference type="ARBA" id="ARBA00004123"/>
    </source>
</evidence>
<evidence type="ECO:0000313" key="4">
    <source>
        <dbReference type="EMBL" id="KQJ86379.1"/>
    </source>
</evidence>
<dbReference type="InterPro" id="IPR024949">
    <property type="entry name" value="Bet_v_I_allergen"/>
</dbReference>
<dbReference type="OrthoDB" id="631900at2759"/>
<evidence type="ECO:0000256" key="2">
    <source>
        <dbReference type="ARBA" id="ARBA00009744"/>
    </source>
</evidence>
<dbReference type="InterPro" id="IPR000916">
    <property type="entry name" value="Bet_v_I/MLP"/>
</dbReference>
<dbReference type="eggNOG" id="ENOG502RXTQ">
    <property type="taxonomic scope" value="Eukaryota"/>
</dbReference>
<dbReference type="GeneID" id="100846943"/>
<dbReference type="PANTHER" id="PTHR31213:SF168">
    <property type="entry name" value="OS12G0555100 PROTEIN"/>
    <property type="match status" value="1"/>
</dbReference>
<dbReference type="InterPro" id="IPR023393">
    <property type="entry name" value="START-like_dom_sf"/>
</dbReference>
<dbReference type="STRING" id="15368.I1IHM4"/>
<name>I1IHM4_BRADI</name>
<dbReference type="SUPFAM" id="SSF55961">
    <property type="entry name" value="Bet v1-like"/>
    <property type="match status" value="1"/>
</dbReference>
<proteinExistence type="inferred from homology"/>
<feature type="domain" description="Bet v I/Major latex protein" evidence="3">
    <location>
        <begin position="9"/>
        <end position="165"/>
    </location>
</feature>
<dbReference type="HOGENOM" id="CLU_081988_3_0_1"/>
<dbReference type="PRINTS" id="PR00634">
    <property type="entry name" value="BETALLERGEN"/>
</dbReference>